<dbReference type="Proteomes" id="UP000295681">
    <property type="component" value="Unassembled WGS sequence"/>
</dbReference>
<evidence type="ECO:0000313" key="2">
    <source>
        <dbReference type="Proteomes" id="UP000295681"/>
    </source>
</evidence>
<dbReference type="AlphaFoldDB" id="A0A4R5N8S7"/>
<evidence type="ECO:0000313" key="1">
    <source>
        <dbReference type="EMBL" id="TDG68020.1"/>
    </source>
</evidence>
<accession>A0A4R5N8S7</accession>
<gene>
    <name evidence="1" type="ORF">C5L23_000326</name>
</gene>
<name>A0A4R5N8S7_9LACO</name>
<dbReference type="RefSeq" id="WP_010007869.1">
    <property type="nucleotide sequence ID" value="NZ_JAGYGP010000001.1"/>
</dbReference>
<proteinExistence type="predicted"/>
<keyword evidence="2" id="KW-1185">Reference proteome</keyword>
<sequence>MVNKNDYQPTYIVDKRRVYRILHTEDTRYRQLIFALRKGELQYFTFVKEDGNE</sequence>
<organism evidence="1 2">
    <name type="scientific">Leuconostoc fallax</name>
    <dbReference type="NCBI Taxonomy" id="1251"/>
    <lineage>
        <taxon>Bacteria</taxon>
        <taxon>Bacillati</taxon>
        <taxon>Bacillota</taxon>
        <taxon>Bacilli</taxon>
        <taxon>Lactobacillales</taxon>
        <taxon>Lactobacillaceae</taxon>
        <taxon>Leuconostoc</taxon>
    </lineage>
</organism>
<dbReference type="STRING" id="907931.GCA_000165675_01029"/>
<protein>
    <submittedName>
        <fullName evidence="1">Uncharacterized protein</fullName>
    </submittedName>
</protein>
<comment type="caution">
    <text evidence="1">The sequence shown here is derived from an EMBL/GenBank/DDBJ whole genome shotgun (WGS) entry which is preliminary data.</text>
</comment>
<reference evidence="1 2" key="1">
    <citation type="journal article" date="2019" name="Appl. Microbiol. Biotechnol.">
        <title>Uncovering carbohydrate metabolism through a genotype-phenotype association study of 56 lactic acid bacteria genomes.</title>
        <authorList>
            <person name="Buron-Moles G."/>
            <person name="Chailyan A."/>
            <person name="Dolejs I."/>
            <person name="Forster J."/>
            <person name="Miks M.H."/>
        </authorList>
    </citation>
    <scope>NUCLEOTIDE SEQUENCE [LARGE SCALE GENOMIC DNA]</scope>
    <source>
        <strain evidence="1 2">ATCC 700006</strain>
    </source>
</reference>
<dbReference type="EMBL" id="PUFI01000014">
    <property type="protein sequence ID" value="TDG68020.1"/>
    <property type="molecule type" value="Genomic_DNA"/>
</dbReference>